<sequence>MKNEEDEYEKMKKNLQPKDVPLPCGFVIDVDVSYKKRKQDVQSNPIMKCYDVDARTQLDQEIGRMYFTGGLSFNLARNPHYLRSYAFAASHNLPGYVPPGYNKLRTTLLQQEKANVERLLQPLKGTWPEKGLTICTDG</sequence>
<gene>
    <name evidence="1" type="ORF">CCAM_LOCUS12990</name>
</gene>
<dbReference type="OrthoDB" id="1937290at2759"/>
<accession>A0A484L4T8</accession>
<dbReference type="Proteomes" id="UP000595140">
    <property type="component" value="Unassembled WGS sequence"/>
</dbReference>
<keyword evidence="2" id="KW-1185">Reference proteome</keyword>
<protein>
    <recommendedName>
        <fullName evidence="3">DUF659 domain-containing protein</fullName>
    </recommendedName>
</protein>
<evidence type="ECO:0008006" key="3">
    <source>
        <dbReference type="Google" id="ProtNLM"/>
    </source>
</evidence>
<dbReference type="EMBL" id="OOIL02001001">
    <property type="protein sequence ID" value="VFQ71214.1"/>
    <property type="molecule type" value="Genomic_DNA"/>
</dbReference>
<name>A0A484L4T8_9ASTE</name>
<evidence type="ECO:0000313" key="1">
    <source>
        <dbReference type="EMBL" id="VFQ71214.1"/>
    </source>
</evidence>
<organism evidence="1 2">
    <name type="scientific">Cuscuta campestris</name>
    <dbReference type="NCBI Taxonomy" id="132261"/>
    <lineage>
        <taxon>Eukaryota</taxon>
        <taxon>Viridiplantae</taxon>
        <taxon>Streptophyta</taxon>
        <taxon>Embryophyta</taxon>
        <taxon>Tracheophyta</taxon>
        <taxon>Spermatophyta</taxon>
        <taxon>Magnoliopsida</taxon>
        <taxon>eudicotyledons</taxon>
        <taxon>Gunneridae</taxon>
        <taxon>Pentapetalae</taxon>
        <taxon>asterids</taxon>
        <taxon>lamiids</taxon>
        <taxon>Solanales</taxon>
        <taxon>Convolvulaceae</taxon>
        <taxon>Cuscuteae</taxon>
        <taxon>Cuscuta</taxon>
        <taxon>Cuscuta subgen. Grammica</taxon>
        <taxon>Cuscuta sect. Cleistogrammica</taxon>
    </lineage>
</organism>
<reference evidence="1 2" key="1">
    <citation type="submission" date="2018-04" db="EMBL/GenBank/DDBJ databases">
        <authorList>
            <person name="Vogel A."/>
        </authorList>
    </citation>
    <scope>NUCLEOTIDE SEQUENCE [LARGE SCALE GENOMIC DNA]</scope>
</reference>
<proteinExistence type="predicted"/>
<evidence type="ECO:0000313" key="2">
    <source>
        <dbReference type="Proteomes" id="UP000595140"/>
    </source>
</evidence>
<dbReference type="AlphaFoldDB" id="A0A484L4T8"/>